<evidence type="ECO:0000313" key="3">
    <source>
        <dbReference type="EMBL" id="PWE88050.1"/>
    </source>
</evidence>
<sequence length="308" mass="37425">MNNYKTDKTEICHDWQENLIAFSKEHEFPAEAVELLSNSLELIIKNEHLYHVFTEWEQKYWENPDLDYVLLQKISEDFDGEEGISKYTFDLLFMIGISRRTWELYQKRGISREIFHDSMADMHWKLLECHQMYDIWGTFVMHWFPWWFQLKRFALGRLQFELIKFDDEYEKDGLILHKDSPVINVHIPSCGKLDYTEVQKSYEKAAEFYRTEFMEHPLVFVCESWLLFPANKEILPEQSNIRRFLSDYDVYRTRENNNDLWRIYYGAEQNDFENLPENTGLERAYKKWLLSGHMAGQSWGVYRYEKEM</sequence>
<evidence type="ECO:0000313" key="4">
    <source>
        <dbReference type="Proteomes" id="UP000245288"/>
    </source>
</evidence>
<dbReference type="InterPro" id="IPR041273">
    <property type="entry name" value="NAT_N"/>
</dbReference>
<comment type="caution">
    <text evidence="3">The sequence shown here is derived from an EMBL/GenBank/DDBJ whole genome shotgun (WGS) entry which is preliminary data.</text>
</comment>
<accession>A0A2V1JSV2</accession>
<evidence type="ECO:0008006" key="5">
    <source>
        <dbReference type="Google" id="ProtNLM"/>
    </source>
</evidence>
<dbReference type="Proteomes" id="UP000245288">
    <property type="component" value="Unassembled WGS sequence"/>
</dbReference>
<evidence type="ECO:0000259" key="1">
    <source>
        <dbReference type="Pfam" id="PF18082"/>
    </source>
</evidence>
<organism evidence="3 4">
    <name type="scientific">Eubacterium ramulus</name>
    <dbReference type="NCBI Taxonomy" id="39490"/>
    <lineage>
        <taxon>Bacteria</taxon>
        <taxon>Bacillati</taxon>
        <taxon>Bacillota</taxon>
        <taxon>Clostridia</taxon>
        <taxon>Eubacteriales</taxon>
        <taxon>Eubacteriaceae</taxon>
        <taxon>Eubacterium</taxon>
    </lineage>
</organism>
<dbReference type="Pfam" id="PF18164">
    <property type="entry name" value="GNAT_C"/>
    <property type="match status" value="1"/>
</dbReference>
<feature type="domain" description="N-acyltransferase N-terminal" evidence="1">
    <location>
        <begin position="20"/>
        <end position="149"/>
    </location>
</feature>
<evidence type="ECO:0000259" key="2">
    <source>
        <dbReference type="Pfam" id="PF18164"/>
    </source>
</evidence>
<dbReference type="RefSeq" id="WP_109214283.1">
    <property type="nucleotide sequence ID" value="NZ_JRFU01000003.1"/>
</dbReference>
<dbReference type="AlphaFoldDB" id="A0A2V1JSV2"/>
<feature type="domain" description="GNAT-like C-terminal" evidence="2">
    <location>
        <begin position="153"/>
        <end position="301"/>
    </location>
</feature>
<name>A0A2V1JSV2_EUBRA</name>
<gene>
    <name evidence="3" type="ORF">LG34_00070</name>
</gene>
<reference evidence="3 4" key="1">
    <citation type="submission" date="2014-09" db="EMBL/GenBank/DDBJ databases">
        <title>Butyrate-producing bacteria isolated from human gut.</title>
        <authorList>
            <person name="Zhang Q."/>
            <person name="Zhao L."/>
        </authorList>
    </citation>
    <scope>NUCLEOTIDE SEQUENCE [LARGE SCALE GENOMIC DNA]</scope>
    <source>
        <strain evidence="3 4">21</strain>
    </source>
</reference>
<dbReference type="Pfam" id="PF18082">
    <property type="entry name" value="NAT_N"/>
    <property type="match status" value="1"/>
</dbReference>
<dbReference type="InterPro" id="IPR041644">
    <property type="entry name" value="GNAT_C"/>
</dbReference>
<dbReference type="OrthoDB" id="2139859at2"/>
<dbReference type="Gene3D" id="3.40.630.120">
    <property type="match status" value="1"/>
</dbReference>
<proteinExistence type="predicted"/>
<protein>
    <recommendedName>
        <fullName evidence="5">DUF5596 domain-containing protein</fullName>
    </recommendedName>
</protein>
<dbReference type="EMBL" id="JRFU01000003">
    <property type="protein sequence ID" value="PWE88050.1"/>
    <property type="molecule type" value="Genomic_DNA"/>
</dbReference>
<keyword evidence="4" id="KW-1185">Reference proteome</keyword>